<sequence>MIRRKSLKLSKIFVVLLSVLAFSCNLSDLLDRDGQGRGIGELFKGSLMAAKQGADYLVDALEDEDEYEYIYVDEDGNVVYVDYEGVAGYYPGAVNELEDKDGVDVSAGGVVVAKPGELAGSGDVKVASMPAESQEAVTVQATEVKQNEPSEKAAEKAEGKAEEKAEEKADKKEERKSRKQKCRRNRNRTTTSQTRAHLRVPVSSTSQKKVFYSYLTSSPGAVRCKSYYGSGGMVVVIPDEEKRLFGYLEKYLEDAIKVNGKSESEQRKYETVREKFFNWLKRNDTTSSFRRVELARAMKGVFDLIKSNARSSQEIQNWISQGKDKEILSQAGISSVSDLNSDAAVDALIKSSVSSRYYSGTSLSLFFQRLADTFANGNDYSDDSFDWIFRLMKSVFKGDSGFSGDFRALSDSIKG</sequence>
<evidence type="ECO:0008006" key="4">
    <source>
        <dbReference type="Google" id="ProtNLM"/>
    </source>
</evidence>
<feature type="compositionally biased region" description="Basic and acidic residues" evidence="1">
    <location>
        <begin position="145"/>
        <end position="176"/>
    </location>
</feature>
<keyword evidence="3" id="KW-0614">Plasmid</keyword>
<organism evidence="3">
    <name type="scientific">Borrelia hermsii MTW</name>
    <dbReference type="NCBI Taxonomy" id="1313291"/>
    <lineage>
        <taxon>Bacteria</taxon>
        <taxon>Pseudomonadati</taxon>
        <taxon>Spirochaetota</taxon>
        <taxon>Spirochaetia</taxon>
        <taxon>Spirochaetales</taxon>
        <taxon>Borreliaceae</taxon>
        <taxon>Borrelia</taxon>
    </lineage>
</organism>
<keyword evidence="2" id="KW-0732">Signal</keyword>
<dbReference type="AlphaFoldDB" id="W5T5W7"/>
<evidence type="ECO:0000256" key="2">
    <source>
        <dbReference type="SAM" id="SignalP"/>
    </source>
</evidence>
<feature type="compositionally biased region" description="Basic residues" evidence="1">
    <location>
        <begin position="177"/>
        <end position="187"/>
    </location>
</feature>
<name>W5T5W7_BORHE</name>
<reference evidence="3" key="1">
    <citation type="submission" date="2013-04" db="EMBL/GenBank/DDBJ databases">
        <title>Comparative Genomics of Relapsing Fever Spirochetes.</title>
        <authorList>
            <person name="Schwan T.G."/>
            <person name="Raffel S.J."/>
            <person name="Porcella S.F."/>
            <person name="Martens C.A."/>
            <person name="Bruno D.P."/>
            <person name="Ricklefs S.M."/>
            <person name="Barbian K.B."/>
        </authorList>
    </citation>
    <scope>NUCLEOTIDE SEQUENCE</scope>
    <source>
        <strain evidence="3">MTW</strain>
        <plasmid evidence="3">unnamed</plasmid>
    </source>
</reference>
<accession>W5T5W7</accession>
<dbReference type="EMBL" id="CP005690">
    <property type="protein sequence ID" value="AHH14612.1"/>
    <property type="molecule type" value="Genomic_DNA"/>
</dbReference>
<evidence type="ECO:0000256" key="1">
    <source>
        <dbReference type="SAM" id="MobiDB-lite"/>
    </source>
</evidence>
<evidence type="ECO:0000313" key="3">
    <source>
        <dbReference type="EMBL" id="AHH14612.1"/>
    </source>
</evidence>
<geneLocation type="plasmid" evidence="3">
    <name>unnamed</name>
</geneLocation>
<proteinExistence type="predicted"/>
<feature type="signal peptide" evidence="2">
    <location>
        <begin position="1"/>
        <end position="23"/>
    </location>
</feature>
<dbReference type="HOGENOM" id="CLU_661691_0_0_12"/>
<feature type="chain" id="PRO_5004872997" description="Mlp lipoprotein family protein" evidence="2">
    <location>
        <begin position="24"/>
        <end position="415"/>
    </location>
</feature>
<dbReference type="PROSITE" id="PS51257">
    <property type="entry name" value="PROKAR_LIPOPROTEIN"/>
    <property type="match status" value="1"/>
</dbReference>
<feature type="region of interest" description="Disordered" evidence="1">
    <location>
        <begin position="140"/>
        <end position="200"/>
    </location>
</feature>
<protein>
    <recommendedName>
        <fullName evidence="4">Mlp lipoprotein family protein</fullName>
    </recommendedName>
</protein>
<gene>
    <name evidence="3" type="ORF">BHW_0002000</name>
</gene>